<feature type="region of interest" description="Disordered" evidence="1">
    <location>
        <begin position="68"/>
        <end position="111"/>
    </location>
</feature>
<comment type="caution">
    <text evidence="3">The sequence shown here is derived from an EMBL/GenBank/DDBJ whole genome shotgun (WGS) entry which is preliminary data.</text>
</comment>
<feature type="compositionally biased region" description="Basic and acidic residues" evidence="1">
    <location>
        <begin position="85"/>
        <end position="95"/>
    </location>
</feature>
<organism evidence="3 4">
    <name type="scientific">Solimonas marina</name>
    <dbReference type="NCBI Taxonomy" id="2714601"/>
    <lineage>
        <taxon>Bacteria</taxon>
        <taxon>Pseudomonadati</taxon>
        <taxon>Pseudomonadota</taxon>
        <taxon>Gammaproteobacteria</taxon>
        <taxon>Nevskiales</taxon>
        <taxon>Nevskiaceae</taxon>
        <taxon>Solimonas</taxon>
    </lineage>
</organism>
<proteinExistence type="predicted"/>
<dbReference type="AlphaFoldDB" id="A0A970B4U0"/>
<evidence type="ECO:0000313" key="3">
    <source>
        <dbReference type="EMBL" id="NKF22672.1"/>
    </source>
</evidence>
<keyword evidence="2" id="KW-1133">Transmembrane helix</keyword>
<name>A0A970B4U0_9GAMM</name>
<keyword evidence="2" id="KW-0472">Membrane</keyword>
<dbReference type="RefSeq" id="WP_168147911.1">
    <property type="nucleotide sequence ID" value="NZ_JAAVXB010000004.1"/>
</dbReference>
<evidence type="ECO:0000256" key="2">
    <source>
        <dbReference type="SAM" id="Phobius"/>
    </source>
</evidence>
<dbReference type="EMBL" id="JAAVXB010000004">
    <property type="protein sequence ID" value="NKF22672.1"/>
    <property type="molecule type" value="Genomic_DNA"/>
</dbReference>
<feature type="transmembrane region" description="Helical" evidence="2">
    <location>
        <begin position="41"/>
        <end position="62"/>
    </location>
</feature>
<sequence length="111" mass="12443">MKAPARLRLLRFVLYFLGSDFFLFLYFALIRGKSVSYGQVAILSIAGALVIATGVTLFAFALEWRERQEDAKPTRRSGRMPSAEEEQHFKPKPDPIPDSASAPTTLPRAEK</sequence>
<gene>
    <name evidence="3" type="ORF">G7Y82_10110</name>
</gene>
<reference evidence="3" key="1">
    <citation type="submission" date="2020-03" db="EMBL/GenBank/DDBJ databases">
        <title>Solimonas marina sp. nov., isolated from deep seawater of the Pacific Ocean.</title>
        <authorList>
            <person name="Liu X."/>
            <person name="Lai Q."/>
            <person name="Sun F."/>
            <person name="Gai Y."/>
            <person name="Li G."/>
            <person name="Shao Z."/>
        </authorList>
    </citation>
    <scope>NUCLEOTIDE SEQUENCE</scope>
    <source>
        <strain evidence="3">C16B3</strain>
    </source>
</reference>
<evidence type="ECO:0000256" key="1">
    <source>
        <dbReference type="SAM" id="MobiDB-lite"/>
    </source>
</evidence>
<dbReference type="Proteomes" id="UP000653472">
    <property type="component" value="Unassembled WGS sequence"/>
</dbReference>
<feature type="transmembrane region" description="Helical" evidence="2">
    <location>
        <begin position="12"/>
        <end position="29"/>
    </location>
</feature>
<keyword evidence="4" id="KW-1185">Reference proteome</keyword>
<keyword evidence="2" id="KW-0812">Transmembrane</keyword>
<protein>
    <submittedName>
        <fullName evidence="3">Uncharacterized protein</fullName>
    </submittedName>
</protein>
<evidence type="ECO:0000313" key="4">
    <source>
        <dbReference type="Proteomes" id="UP000653472"/>
    </source>
</evidence>
<accession>A0A970B4U0</accession>